<evidence type="ECO:0000313" key="2">
    <source>
        <dbReference type="EMBL" id="MBE6832245.1"/>
    </source>
</evidence>
<dbReference type="InterPro" id="IPR036388">
    <property type="entry name" value="WH-like_DNA-bd_sf"/>
</dbReference>
<protein>
    <submittedName>
        <fullName evidence="2">MarR family transcriptional regulator</fullName>
    </submittedName>
</protein>
<organism evidence="2 3">
    <name type="scientific">Faecalispora sporosphaeroides</name>
    <dbReference type="NCBI Taxonomy" id="1549"/>
    <lineage>
        <taxon>Bacteria</taxon>
        <taxon>Bacillati</taxon>
        <taxon>Bacillota</taxon>
        <taxon>Clostridia</taxon>
        <taxon>Eubacteriales</taxon>
        <taxon>Oscillospiraceae</taxon>
        <taxon>Faecalispora</taxon>
    </lineage>
</organism>
<dbReference type="Proteomes" id="UP000754750">
    <property type="component" value="Unassembled WGS sequence"/>
</dbReference>
<dbReference type="SUPFAM" id="SSF46785">
    <property type="entry name" value="Winged helix' DNA-binding domain"/>
    <property type="match status" value="1"/>
</dbReference>
<dbReference type="GO" id="GO:0006950">
    <property type="term" value="P:response to stress"/>
    <property type="evidence" value="ECO:0007669"/>
    <property type="project" value="TreeGrafter"/>
</dbReference>
<dbReference type="PRINTS" id="PR00598">
    <property type="entry name" value="HTHMARR"/>
</dbReference>
<dbReference type="GO" id="GO:0003700">
    <property type="term" value="F:DNA-binding transcription factor activity"/>
    <property type="evidence" value="ECO:0007669"/>
    <property type="project" value="InterPro"/>
</dbReference>
<dbReference type="EMBL" id="SVNY01000001">
    <property type="protein sequence ID" value="MBE6832245.1"/>
    <property type="molecule type" value="Genomic_DNA"/>
</dbReference>
<reference evidence="2" key="1">
    <citation type="submission" date="2019-04" db="EMBL/GenBank/DDBJ databases">
        <title>Evolution of Biomass-Degrading Anaerobic Consortia Revealed by Metagenomics.</title>
        <authorList>
            <person name="Peng X."/>
        </authorList>
    </citation>
    <scope>NUCLEOTIDE SEQUENCE</scope>
    <source>
        <strain evidence="2">SIG551</strain>
    </source>
</reference>
<evidence type="ECO:0000313" key="3">
    <source>
        <dbReference type="Proteomes" id="UP000754750"/>
    </source>
</evidence>
<dbReference type="Pfam" id="PF12802">
    <property type="entry name" value="MarR_2"/>
    <property type="match status" value="1"/>
</dbReference>
<gene>
    <name evidence="2" type="ORF">E7512_01450</name>
</gene>
<dbReference type="PANTHER" id="PTHR33164:SF43">
    <property type="entry name" value="HTH-TYPE TRANSCRIPTIONAL REPRESSOR YETL"/>
    <property type="match status" value="1"/>
</dbReference>
<comment type="caution">
    <text evidence="2">The sequence shown here is derived from an EMBL/GenBank/DDBJ whole genome shotgun (WGS) entry which is preliminary data.</text>
</comment>
<dbReference type="InterPro" id="IPR039422">
    <property type="entry name" value="MarR/SlyA-like"/>
</dbReference>
<dbReference type="PANTHER" id="PTHR33164">
    <property type="entry name" value="TRANSCRIPTIONAL REGULATOR, MARR FAMILY"/>
    <property type="match status" value="1"/>
</dbReference>
<accession>A0A928Q3U2</accession>
<dbReference type="InterPro" id="IPR036390">
    <property type="entry name" value="WH_DNA-bd_sf"/>
</dbReference>
<evidence type="ECO:0000259" key="1">
    <source>
        <dbReference type="PROSITE" id="PS50995"/>
    </source>
</evidence>
<name>A0A928Q3U2_9FIRM</name>
<dbReference type="Gene3D" id="1.10.10.10">
    <property type="entry name" value="Winged helix-like DNA-binding domain superfamily/Winged helix DNA-binding domain"/>
    <property type="match status" value="1"/>
</dbReference>
<dbReference type="SMART" id="SM00347">
    <property type="entry name" value="HTH_MARR"/>
    <property type="match status" value="1"/>
</dbReference>
<dbReference type="PROSITE" id="PS50995">
    <property type="entry name" value="HTH_MARR_2"/>
    <property type="match status" value="1"/>
</dbReference>
<proteinExistence type="predicted"/>
<dbReference type="InterPro" id="IPR000835">
    <property type="entry name" value="HTH_MarR-typ"/>
</dbReference>
<dbReference type="RefSeq" id="WP_020072823.1">
    <property type="nucleotide sequence ID" value="NZ_JBKWRC010000001.1"/>
</dbReference>
<dbReference type="AlphaFoldDB" id="A0A928Q3U2"/>
<feature type="domain" description="HTH marR-type" evidence="1">
    <location>
        <begin position="6"/>
        <end position="138"/>
    </location>
</feature>
<sequence>MKQYYLQQIFSTIFYLSNKIQTEGDKLDDNITVRQWMTLLAILHLPEGRANYNQLADMMGYSKQNAKKLVTVLERKGFVKIGKSDTDHRAVQIQVSESCKTFLRNYYERGNSYIDGIFKDFDENELQALWKLLRKLASYDGSDWLGYDKQVPID</sequence>